<evidence type="ECO:0000256" key="1">
    <source>
        <dbReference type="SAM" id="Coils"/>
    </source>
</evidence>
<feature type="chain" id="PRO_5046876985" evidence="2">
    <location>
        <begin position="16"/>
        <end position="295"/>
    </location>
</feature>
<accession>A0ABX5LH95</accession>
<evidence type="ECO:0000256" key="2">
    <source>
        <dbReference type="SAM" id="SignalP"/>
    </source>
</evidence>
<keyword evidence="1" id="KW-0175">Coiled coil</keyword>
<organism evidence="3 4">
    <name type="scientific">Hallerella porci</name>
    <dbReference type="NCBI Taxonomy" id="1945871"/>
    <lineage>
        <taxon>Bacteria</taxon>
        <taxon>Pseudomonadati</taxon>
        <taxon>Fibrobacterota</taxon>
        <taxon>Fibrobacteria</taxon>
        <taxon>Fibrobacterales</taxon>
        <taxon>Fibrobacteraceae</taxon>
        <taxon>Hallerella</taxon>
    </lineage>
</organism>
<feature type="signal peptide" evidence="2">
    <location>
        <begin position="1"/>
        <end position="15"/>
    </location>
</feature>
<evidence type="ECO:0000313" key="4">
    <source>
        <dbReference type="Proteomes" id="UP000245523"/>
    </source>
</evidence>
<dbReference type="RefSeq" id="WP_109587896.1">
    <property type="nucleotide sequence ID" value="NZ_QGHD01000049.1"/>
</dbReference>
<dbReference type="Proteomes" id="UP000245523">
    <property type="component" value="Unassembled WGS sequence"/>
</dbReference>
<proteinExistence type="predicted"/>
<reference evidence="3 4" key="1">
    <citation type="submission" date="2018-05" db="EMBL/GenBank/DDBJ databases">
        <title>Animal gut microbial communities from fecal samples from Wisconsin, USA.</title>
        <authorList>
            <person name="Neumann A."/>
        </authorList>
    </citation>
    <scope>NUCLEOTIDE SEQUENCE [LARGE SCALE GENOMIC DNA]</scope>
    <source>
        <strain evidence="3 4">UWS4</strain>
    </source>
</reference>
<name>A0ABX5LH95_9BACT</name>
<dbReference type="EMBL" id="QGHD01000049">
    <property type="protein sequence ID" value="PWK85702.1"/>
    <property type="molecule type" value="Genomic_DNA"/>
</dbReference>
<keyword evidence="2" id="KW-0732">Signal</keyword>
<comment type="caution">
    <text evidence="3">The sequence shown here is derived from an EMBL/GenBank/DDBJ whole genome shotgun (WGS) entry which is preliminary data.</text>
</comment>
<protein>
    <submittedName>
        <fullName evidence="3">Uncharacterized protein</fullName>
    </submittedName>
</protein>
<evidence type="ECO:0000313" key="3">
    <source>
        <dbReference type="EMBL" id="PWK85702.1"/>
    </source>
</evidence>
<keyword evidence="4" id="KW-1185">Reference proteome</keyword>
<sequence length="295" mass="33381">MKYFYFLLFAGFVFAANNEQITMLADTLYHSCQQNNCEFEFVLQENELKNFVAKPSQMSTRNKCAELCSACFSNSADASKCIKVEQLCQCSENFSHFNSDTLADDSSAKASSLESQIEKLEATQNAANDIFTACEKFQNCEVKVNLNPNAMNIQNLQAKDLNAPVDTVKTDSLQQNKENGKDSLAAIDTTNAKKDSSLKNVTLRKKKFYDLTLAYGENEEQVKSSYDDVFNTGKEIIFGYAFRKYWCRYWGYQLGVNWVIGFNEFSGTSYNGFVKLSYVSRPLKSRPARITIGKN</sequence>
<feature type="coiled-coil region" evidence="1">
    <location>
        <begin position="103"/>
        <end position="130"/>
    </location>
</feature>
<gene>
    <name evidence="3" type="ORF">B0H50_1491</name>
</gene>